<evidence type="ECO:0000256" key="13">
    <source>
        <dbReference type="ARBA" id="ARBA00023136"/>
    </source>
</evidence>
<keyword evidence="8" id="KW-0547">Nucleotide-binding</keyword>
<evidence type="ECO:0000256" key="5">
    <source>
        <dbReference type="ARBA" id="ARBA00022553"/>
    </source>
</evidence>
<keyword evidence="4" id="KW-1003">Cell membrane</keyword>
<name>A0ABX2I8Z4_BLAHA</name>
<evidence type="ECO:0000256" key="6">
    <source>
        <dbReference type="ARBA" id="ARBA00022679"/>
    </source>
</evidence>
<keyword evidence="5" id="KW-0597">Phosphoprotein</keyword>
<keyword evidence="9 17" id="KW-0418">Kinase</keyword>
<feature type="domain" description="HAMP" evidence="16">
    <location>
        <begin position="326"/>
        <end position="378"/>
    </location>
</feature>
<evidence type="ECO:0000256" key="10">
    <source>
        <dbReference type="ARBA" id="ARBA00022840"/>
    </source>
</evidence>
<keyword evidence="13 14" id="KW-0472">Membrane</keyword>
<dbReference type="Proteomes" id="UP000822142">
    <property type="component" value="Unassembled WGS sequence"/>
</dbReference>
<evidence type="ECO:0000256" key="12">
    <source>
        <dbReference type="ARBA" id="ARBA00023012"/>
    </source>
</evidence>
<proteinExistence type="predicted"/>
<dbReference type="Gene3D" id="3.30.565.10">
    <property type="entry name" value="Histidine kinase-like ATPase, C-terminal domain"/>
    <property type="match status" value="1"/>
</dbReference>
<dbReference type="Gene3D" id="6.10.340.10">
    <property type="match status" value="1"/>
</dbReference>
<dbReference type="InterPro" id="IPR050640">
    <property type="entry name" value="Bact_2-comp_sensor_kinase"/>
</dbReference>
<dbReference type="RefSeq" id="WP_173749934.1">
    <property type="nucleotide sequence ID" value="NZ_JAAITA010000019.1"/>
</dbReference>
<evidence type="ECO:0000256" key="4">
    <source>
        <dbReference type="ARBA" id="ARBA00022475"/>
    </source>
</evidence>
<comment type="subcellular location">
    <subcellularLocation>
        <location evidence="2">Cell membrane</location>
        <topology evidence="2">Multi-pass membrane protein</topology>
    </subcellularLocation>
</comment>
<evidence type="ECO:0000256" key="3">
    <source>
        <dbReference type="ARBA" id="ARBA00012438"/>
    </source>
</evidence>
<evidence type="ECO:0000259" key="16">
    <source>
        <dbReference type="PROSITE" id="PS50885"/>
    </source>
</evidence>
<dbReference type="PROSITE" id="PS50109">
    <property type="entry name" value="HIS_KIN"/>
    <property type="match status" value="1"/>
</dbReference>
<keyword evidence="18" id="KW-1185">Reference proteome</keyword>
<keyword evidence="7 14" id="KW-0812">Transmembrane</keyword>
<evidence type="ECO:0000256" key="14">
    <source>
        <dbReference type="SAM" id="Phobius"/>
    </source>
</evidence>
<dbReference type="Pfam" id="PF02518">
    <property type="entry name" value="HATPase_c"/>
    <property type="match status" value="1"/>
</dbReference>
<dbReference type="GO" id="GO:0016301">
    <property type="term" value="F:kinase activity"/>
    <property type="evidence" value="ECO:0007669"/>
    <property type="project" value="UniProtKB-KW"/>
</dbReference>
<dbReference type="SMART" id="SM00387">
    <property type="entry name" value="HATPase_c"/>
    <property type="match status" value="1"/>
</dbReference>
<keyword evidence="12" id="KW-0902">Two-component regulatory system</keyword>
<dbReference type="SMART" id="SM00304">
    <property type="entry name" value="HAMP"/>
    <property type="match status" value="1"/>
</dbReference>
<keyword evidence="10" id="KW-0067">ATP-binding</keyword>
<keyword evidence="11 14" id="KW-1133">Transmembrane helix</keyword>
<dbReference type="SUPFAM" id="SSF158472">
    <property type="entry name" value="HAMP domain-like"/>
    <property type="match status" value="1"/>
</dbReference>
<dbReference type="PANTHER" id="PTHR34220">
    <property type="entry name" value="SENSOR HISTIDINE KINASE YPDA"/>
    <property type="match status" value="1"/>
</dbReference>
<comment type="caution">
    <text evidence="17">The sequence shown here is derived from an EMBL/GenBank/DDBJ whole genome shotgun (WGS) entry which is preliminary data.</text>
</comment>
<dbReference type="InterPro" id="IPR033479">
    <property type="entry name" value="dCache_1"/>
</dbReference>
<gene>
    <name evidence="17" type="ORF">G5A70_12315</name>
</gene>
<dbReference type="InterPro" id="IPR005467">
    <property type="entry name" value="His_kinase_dom"/>
</dbReference>
<evidence type="ECO:0000256" key="9">
    <source>
        <dbReference type="ARBA" id="ARBA00022777"/>
    </source>
</evidence>
<evidence type="ECO:0000256" key="7">
    <source>
        <dbReference type="ARBA" id="ARBA00022692"/>
    </source>
</evidence>
<dbReference type="SUPFAM" id="SSF55874">
    <property type="entry name" value="ATPase domain of HSP90 chaperone/DNA topoisomerase II/histidine kinase"/>
    <property type="match status" value="1"/>
</dbReference>
<keyword evidence="6" id="KW-0808">Transferase</keyword>
<evidence type="ECO:0000256" key="1">
    <source>
        <dbReference type="ARBA" id="ARBA00000085"/>
    </source>
</evidence>
<protein>
    <recommendedName>
        <fullName evidence="3">histidine kinase</fullName>
        <ecNumber evidence="3">2.7.13.3</ecNumber>
    </recommendedName>
</protein>
<dbReference type="Pfam" id="PF00672">
    <property type="entry name" value="HAMP"/>
    <property type="match status" value="1"/>
</dbReference>
<dbReference type="InterPro" id="IPR010559">
    <property type="entry name" value="Sig_transdc_His_kin_internal"/>
</dbReference>
<comment type="catalytic activity">
    <reaction evidence="1">
        <text>ATP + protein L-histidine = ADP + protein N-phospho-L-histidine.</text>
        <dbReference type="EC" id="2.7.13.3"/>
    </reaction>
</comment>
<dbReference type="EMBL" id="JAAITA010000019">
    <property type="protein sequence ID" value="NSJ86938.1"/>
    <property type="molecule type" value="Genomic_DNA"/>
</dbReference>
<accession>A0ABX2I8Z4</accession>
<feature type="transmembrane region" description="Helical" evidence="14">
    <location>
        <begin position="305"/>
        <end position="324"/>
    </location>
</feature>
<evidence type="ECO:0000313" key="17">
    <source>
        <dbReference type="EMBL" id="NSJ86938.1"/>
    </source>
</evidence>
<dbReference type="InterPro" id="IPR003660">
    <property type="entry name" value="HAMP_dom"/>
</dbReference>
<evidence type="ECO:0000256" key="2">
    <source>
        <dbReference type="ARBA" id="ARBA00004651"/>
    </source>
</evidence>
<evidence type="ECO:0000259" key="15">
    <source>
        <dbReference type="PROSITE" id="PS50109"/>
    </source>
</evidence>
<dbReference type="Pfam" id="PF02743">
    <property type="entry name" value="dCache_1"/>
    <property type="match status" value="1"/>
</dbReference>
<evidence type="ECO:0000256" key="11">
    <source>
        <dbReference type="ARBA" id="ARBA00022989"/>
    </source>
</evidence>
<dbReference type="PANTHER" id="PTHR34220:SF11">
    <property type="entry name" value="SENSOR PROTEIN KINASE HPTS"/>
    <property type="match status" value="1"/>
</dbReference>
<feature type="transmembrane region" description="Helical" evidence="14">
    <location>
        <begin position="21"/>
        <end position="40"/>
    </location>
</feature>
<evidence type="ECO:0000256" key="8">
    <source>
        <dbReference type="ARBA" id="ARBA00022741"/>
    </source>
</evidence>
<evidence type="ECO:0000313" key="18">
    <source>
        <dbReference type="Proteomes" id="UP000822142"/>
    </source>
</evidence>
<dbReference type="PROSITE" id="PS50885">
    <property type="entry name" value="HAMP"/>
    <property type="match status" value="1"/>
</dbReference>
<dbReference type="InterPro" id="IPR036890">
    <property type="entry name" value="HATPase_C_sf"/>
</dbReference>
<dbReference type="Pfam" id="PF06580">
    <property type="entry name" value="His_kinase"/>
    <property type="match status" value="1"/>
</dbReference>
<reference evidence="17 18" key="1">
    <citation type="journal article" date="2020" name="Cell Host Microbe">
        <title>Functional and Genomic Variation between Human-Derived Isolates of Lachnospiraceae Reveals Inter- and Intra-Species Diversity.</title>
        <authorList>
            <person name="Sorbara M.T."/>
            <person name="Littmann E.R."/>
            <person name="Fontana E."/>
            <person name="Moody T.U."/>
            <person name="Kohout C.E."/>
            <person name="Gjonbalaj M."/>
            <person name="Eaton V."/>
            <person name="Seok R."/>
            <person name="Leiner I.M."/>
            <person name="Pamer E.G."/>
        </authorList>
    </citation>
    <scope>NUCLEOTIDE SEQUENCE [LARGE SCALE GENOMIC DNA]</scope>
    <source>
        <strain evidence="17 18">MSK.15.26</strain>
    </source>
</reference>
<dbReference type="InterPro" id="IPR003594">
    <property type="entry name" value="HATPase_dom"/>
</dbReference>
<dbReference type="EC" id="2.7.13.3" evidence="3"/>
<feature type="domain" description="Histidine kinase" evidence="15">
    <location>
        <begin position="399"/>
        <end position="599"/>
    </location>
</feature>
<sequence>MKEFKKQDRYVSLFTKLFGTLVLIGIVPLVVMGISIYNVYLNSLKETLLSNMYRTTRSIGRNVEDLFSEMSENTKYLYTHQVEDYGYLYEILENEELSENKKKAAITDMLRDILYMNQHIEDVIFILPDGRIYTVMRPPEAVADTDKILAWHRENFQSDSKNMQILPSHMPDYYAGSKKQTFSVARNIMNIRTVQTADTEILGTLYININSSYLDGVIHETKLEEGSRIYLVDKEQKNFAYNPYEEEIFTDKLGEYLELMTEEYQYIRTEGDYYIYSQIPGSSWMVLEKIPSFYLENSYRSIRNITLAVIGVGIVLLGILYYLYSKKMNRPIRTLKEAMEQIQKGKLDTRVQINSNDEIGFLSRGLNSMTEKLQMHIRKVYVAEIKQREAEIEALKTQIRPHYLYNTLDVIRMTAITNDDDQTAEMLDGLSGQLKYLIGNARDRVTLQAELDSVRNYFKIIRVRYENKMTLEIDVPENLLDLEVPQLVLQPIVENSVKYGLRPKEGGNGVVAIRGEIQEAFLELTIMDNGVGMSEERLRYIQKLLEDETEKCQEEESSGIGIKNVYERIKLIFGEEYRIEISSFENIGTIVKYRLPVTRAGEQEREKEYV</sequence>
<dbReference type="CDD" id="cd06225">
    <property type="entry name" value="HAMP"/>
    <property type="match status" value="1"/>
</dbReference>
<organism evidence="17 18">
    <name type="scientific">Blautia hansenii</name>
    <name type="common">Ruminococcus hansenii</name>
    <dbReference type="NCBI Taxonomy" id="1322"/>
    <lineage>
        <taxon>Bacteria</taxon>
        <taxon>Bacillati</taxon>
        <taxon>Bacillota</taxon>
        <taxon>Clostridia</taxon>
        <taxon>Lachnospirales</taxon>
        <taxon>Lachnospiraceae</taxon>
        <taxon>Blautia</taxon>
    </lineage>
</organism>